<dbReference type="PATRIC" id="fig|1246301.3.peg.5895"/>
<dbReference type="InterPro" id="IPR010982">
    <property type="entry name" value="Lambda_DNA-bd_dom_sf"/>
</dbReference>
<dbReference type="Pfam" id="PF01381">
    <property type="entry name" value="HTH_3"/>
    <property type="match status" value="1"/>
</dbReference>
<dbReference type="CDD" id="cd00093">
    <property type="entry name" value="HTH_XRE"/>
    <property type="match status" value="1"/>
</dbReference>
<evidence type="ECO:0000313" key="3">
    <source>
        <dbReference type="Proteomes" id="UP000016223"/>
    </source>
</evidence>
<organism evidence="2 3">
    <name type="scientific">Variovorax paradoxus B4</name>
    <dbReference type="NCBI Taxonomy" id="1246301"/>
    <lineage>
        <taxon>Bacteria</taxon>
        <taxon>Pseudomonadati</taxon>
        <taxon>Pseudomonadota</taxon>
        <taxon>Betaproteobacteria</taxon>
        <taxon>Burkholderiales</taxon>
        <taxon>Comamonadaceae</taxon>
        <taxon>Variovorax</taxon>
    </lineage>
</organism>
<reference evidence="2 3" key="1">
    <citation type="submission" date="2012-10" db="EMBL/GenBank/DDBJ databases">
        <title>Genome sequence of Variovorax paradoxus B4.</title>
        <authorList>
            <person name="Schuldes J."/>
            <person name="Brandt U."/>
            <person name="Hiessl S."/>
            <person name="Wuebbeler J.H."/>
            <person name="Thuermer A."/>
            <person name="Steinbuechel A."/>
            <person name="Daniel R."/>
        </authorList>
    </citation>
    <scope>NUCLEOTIDE SEQUENCE [LARGE SCALE GENOMIC DNA]</scope>
    <source>
        <strain evidence="2 3">B4</strain>
    </source>
</reference>
<dbReference type="HOGENOM" id="CLU_3085972_0_0_4"/>
<evidence type="ECO:0000313" key="2">
    <source>
        <dbReference type="EMBL" id="AGU52933.1"/>
    </source>
</evidence>
<protein>
    <submittedName>
        <fullName evidence="2">Putative transcriptional regulator, XRE family</fullName>
    </submittedName>
</protein>
<feature type="domain" description="HTH cro/C1-type" evidence="1">
    <location>
        <begin position="1"/>
        <end position="31"/>
    </location>
</feature>
<name>T1XK23_VARPD</name>
<dbReference type="PROSITE" id="PS50943">
    <property type="entry name" value="HTH_CROC1"/>
    <property type="match status" value="1"/>
</dbReference>
<dbReference type="Proteomes" id="UP000016223">
    <property type="component" value="Chromosome 2"/>
</dbReference>
<dbReference type="GO" id="GO:0003677">
    <property type="term" value="F:DNA binding"/>
    <property type="evidence" value="ECO:0007669"/>
    <property type="project" value="InterPro"/>
</dbReference>
<dbReference type="KEGG" id="vpd:VAPA_2c03730"/>
<proteinExistence type="predicted"/>
<dbReference type="InterPro" id="IPR001387">
    <property type="entry name" value="Cro/C1-type_HTH"/>
</dbReference>
<evidence type="ECO:0000259" key="1">
    <source>
        <dbReference type="PROSITE" id="PS50943"/>
    </source>
</evidence>
<dbReference type="AlphaFoldDB" id="T1XK23"/>
<dbReference type="SUPFAM" id="SSF47413">
    <property type="entry name" value="lambda repressor-like DNA-binding domains"/>
    <property type="match status" value="1"/>
</dbReference>
<accession>T1XK23</accession>
<dbReference type="Gene3D" id="1.10.260.40">
    <property type="entry name" value="lambda repressor-like DNA-binding domains"/>
    <property type="match status" value="1"/>
</dbReference>
<dbReference type="EMBL" id="CP003912">
    <property type="protein sequence ID" value="AGU52933.1"/>
    <property type="molecule type" value="Genomic_DNA"/>
</dbReference>
<sequence>MLSRIEHGQVSPSVETLPRVANGLGVPMSRFFPLEALRKHADYLALVYARCA</sequence>
<gene>
    <name evidence="2" type="ORF">VAPA_2c03730</name>
</gene>